<dbReference type="OrthoDB" id="5432712at2"/>
<dbReference type="EMBL" id="FMXO01000013">
    <property type="protein sequence ID" value="SDB47988.1"/>
    <property type="molecule type" value="Genomic_DNA"/>
</dbReference>
<protein>
    <submittedName>
        <fullName evidence="1">Uncharacterized protein</fullName>
    </submittedName>
</protein>
<gene>
    <name evidence="1" type="ORF">SAMN05660653_02359</name>
</gene>
<evidence type="ECO:0000313" key="1">
    <source>
        <dbReference type="EMBL" id="SDB47988.1"/>
    </source>
</evidence>
<dbReference type="Proteomes" id="UP000198771">
    <property type="component" value="Unassembled WGS sequence"/>
</dbReference>
<dbReference type="RefSeq" id="WP_092121862.1">
    <property type="nucleotide sequence ID" value="NZ_FMXO01000013.1"/>
</dbReference>
<reference evidence="1 2" key="1">
    <citation type="submission" date="2016-10" db="EMBL/GenBank/DDBJ databases">
        <authorList>
            <person name="de Groot N.N."/>
        </authorList>
    </citation>
    <scope>NUCLEOTIDE SEQUENCE [LARGE SCALE GENOMIC DNA]</scope>
    <source>
        <strain evidence="1 2">ASO4-2</strain>
    </source>
</reference>
<accession>A0A1G6DS68</accession>
<proteinExistence type="predicted"/>
<name>A0A1G6DS68_9BACT</name>
<dbReference type="AlphaFoldDB" id="A0A1G6DS68"/>
<organism evidence="1 2">
    <name type="scientific">Desulfonatronum thiosulfatophilum</name>
    <dbReference type="NCBI Taxonomy" id="617002"/>
    <lineage>
        <taxon>Bacteria</taxon>
        <taxon>Pseudomonadati</taxon>
        <taxon>Thermodesulfobacteriota</taxon>
        <taxon>Desulfovibrionia</taxon>
        <taxon>Desulfovibrionales</taxon>
        <taxon>Desulfonatronaceae</taxon>
        <taxon>Desulfonatronum</taxon>
    </lineage>
</organism>
<evidence type="ECO:0000313" key="2">
    <source>
        <dbReference type="Proteomes" id="UP000198771"/>
    </source>
</evidence>
<keyword evidence="2" id="KW-1185">Reference proteome</keyword>
<sequence>MSLRALAQELYTLEKETEQLRREFETAPPELRQAIELKLLQVTGERDKLRAILQAKKERDI</sequence>
<dbReference type="STRING" id="617002.SAMN05660653_02359"/>